<evidence type="ECO:0000313" key="2">
    <source>
        <dbReference type="Proteomes" id="UP001163166"/>
    </source>
</evidence>
<protein>
    <submittedName>
        <fullName evidence="1">Uncharacterized protein</fullName>
    </submittedName>
</protein>
<organism evidence="1 2">
    <name type="scientific">Rhodopseudomonas palustris</name>
    <dbReference type="NCBI Taxonomy" id="1076"/>
    <lineage>
        <taxon>Bacteria</taxon>
        <taxon>Pseudomonadati</taxon>
        <taxon>Pseudomonadota</taxon>
        <taxon>Alphaproteobacteria</taxon>
        <taxon>Hyphomicrobiales</taxon>
        <taxon>Nitrobacteraceae</taxon>
        <taxon>Rhodopseudomonas</taxon>
    </lineage>
</organism>
<evidence type="ECO:0000313" key="1">
    <source>
        <dbReference type="EMBL" id="UYO38308.1"/>
    </source>
</evidence>
<sequence length="235" mass="27345">MREIVQAEQVETRECAVFSNRKLVYFFLARPAYRLKDGDQKSDQINRFPSVLVIDPGRLGAPFHVYPFDTGAGVSGRYGDKADPFVYLEDYELDPSLQAAARHINWAFGSNRAYFDGDLRQGLESKIDPWKAVLKGFVTIAGLASSRHNDPDKRASAIEIAFDHHVTLKGNSKLIIIPKQYMENGKNKNHEFLRRLRKLRIRWETYDWQPNLEPDFFFEEIHEIVRKNFQARRKL</sequence>
<reference evidence="1" key="1">
    <citation type="journal article" date="2022" name="Biol. Control">
        <title>In silico genomic analysis of Rhodopseudomonas palustris strains revealed potential biocontrol agents and crop yield enhancers.</title>
        <authorList>
            <person name="Surachat K."/>
            <person name="Kantachote D."/>
            <person name="Deachamag P."/>
            <person name="Wonglapsuwan M."/>
        </authorList>
    </citation>
    <scope>NUCLEOTIDE SEQUENCE</scope>
    <source>
        <strain evidence="1">TLS06</strain>
    </source>
</reference>
<accession>A0AAX3DU07</accession>
<proteinExistence type="predicted"/>
<dbReference type="AlphaFoldDB" id="A0AAX3DU07"/>
<name>A0AAX3DU07_RHOPL</name>
<dbReference type="RefSeq" id="WP_264073867.1">
    <property type="nucleotide sequence ID" value="NZ_CP076676.1"/>
</dbReference>
<gene>
    <name evidence="1" type="ORF">KQX62_16405</name>
</gene>
<dbReference type="Proteomes" id="UP001163166">
    <property type="component" value="Chromosome"/>
</dbReference>
<dbReference type="EMBL" id="CP076676">
    <property type="protein sequence ID" value="UYO38308.1"/>
    <property type="molecule type" value="Genomic_DNA"/>
</dbReference>